<dbReference type="SUPFAM" id="SSF47598">
    <property type="entry name" value="Ribbon-helix-helix"/>
    <property type="match status" value="1"/>
</dbReference>
<dbReference type="InterPro" id="IPR010985">
    <property type="entry name" value="Ribbon_hlx_hlx"/>
</dbReference>
<gene>
    <name evidence="1" type="ORF">MNBD_CHLOROFLEXI01-3651</name>
</gene>
<protein>
    <recommendedName>
        <fullName evidence="2">Toxin-antitoxin system HicB family antitoxin</fullName>
    </recommendedName>
</protein>
<name>A0A3B0VJT2_9ZZZZ</name>
<dbReference type="Gene3D" id="1.10.1220.10">
    <property type="entry name" value="Met repressor-like"/>
    <property type="match status" value="1"/>
</dbReference>
<dbReference type="Pfam" id="PF05534">
    <property type="entry name" value="HicB"/>
    <property type="match status" value="1"/>
</dbReference>
<dbReference type="GO" id="GO:0006355">
    <property type="term" value="P:regulation of DNA-templated transcription"/>
    <property type="evidence" value="ECO:0007669"/>
    <property type="project" value="InterPro"/>
</dbReference>
<sequence>MRRFTLRLPETLYQRLELLANGEGVSLNQYLLYSLTQHASRAYRVYPVSKEEIKRQRAKYDELIKKLGSVSDDEFDAILAEGELTEPDSTIDPELAAHIEAKITAARAGKQAKTS</sequence>
<evidence type="ECO:0008006" key="2">
    <source>
        <dbReference type="Google" id="ProtNLM"/>
    </source>
</evidence>
<accession>A0A3B0VJT2</accession>
<reference evidence="1" key="1">
    <citation type="submission" date="2018-06" db="EMBL/GenBank/DDBJ databases">
        <authorList>
            <person name="Zhirakovskaya E."/>
        </authorList>
    </citation>
    <scope>NUCLEOTIDE SEQUENCE</scope>
</reference>
<dbReference type="AlphaFoldDB" id="A0A3B0VJT2"/>
<proteinExistence type="predicted"/>
<evidence type="ECO:0000313" key="1">
    <source>
        <dbReference type="EMBL" id="VAW31924.1"/>
    </source>
</evidence>
<dbReference type="InterPro" id="IPR008651">
    <property type="entry name" value="Uncharacterised_HicB"/>
</dbReference>
<dbReference type="EMBL" id="UOEU01000303">
    <property type="protein sequence ID" value="VAW31924.1"/>
    <property type="molecule type" value="Genomic_DNA"/>
</dbReference>
<dbReference type="InterPro" id="IPR013321">
    <property type="entry name" value="Arc_rbn_hlx_hlx"/>
</dbReference>
<organism evidence="1">
    <name type="scientific">hydrothermal vent metagenome</name>
    <dbReference type="NCBI Taxonomy" id="652676"/>
    <lineage>
        <taxon>unclassified sequences</taxon>
        <taxon>metagenomes</taxon>
        <taxon>ecological metagenomes</taxon>
    </lineage>
</organism>